<dbReference type="OrthoDB" id="166568at2759"/>
<dbReference type="RefSeq" id="XP_018294923.1">
    <property type="nucleotide sequence ID" value="XM_018430802.1"/>
</dbReference>
<protein>
    <recommendedName>
        <fullName evidence="1">DDE-1 domain-containing protein</fullName>
    </recommendedName>
</protein>
<sequence>MNRIHALFYATPPRTTISCQKLSGWKENKKRLTVGLLCNANGTDKWSDILMIGRKEDQTYNSNVWMTQSIFYVFLRRFNHIMKAQNCKVFLILNNFSGHIVDYTPTNVELLFLPPNTTSYLLPLDGGIIWAFKAYFKHKQYAKAYQEAWESVSAKTIENCWNATIFRFIEDKDSEDINVNQAMIQQSLAEKVLVEGLEEALDKIARSGLLSLEDYPTSKSDPLYERQCTHRVINENEIADIVMEEYDADDNAANNNSNEEIAEVESAVPFKRTYSTLEKFECVCMLLDILEDKDIDRDFVSKVEDLRNKFQKTTNSK</sequence>
<dbReference type="PANTHER" id="PTHR19303:SF73">
    <property type="entry name" value="PROTEIN PDC2"/>
    <property type="match status" value="1"/>
</dbReference>
<evidence type="ECO:0000313" key="3">
    <source>
        <dbReference type="Proteomes" id="UP000077315"/>
    </source>
</evidence>
<keyword evidence="3" id="KW-1185">Reference proteome</keyword>
<evidence type="ECO:0000259" key="1">
    <source>
        <dbReference type="Pfam" id="PF03184"/>
    </source>
</evidence>
<dbReference type="GO" id="GO:0003677">
    <property type="term" value="F:DNA binding"/>
    <property type="evidence" value="ECO:0007669"/>
    <property type="project" value="TreeGrafter"/>
</dbReference>
<feature type="domain" description="DDE-1" evidence="1">
    <location>
        <begin position="59"/>
        <end position="145"/>
    </location>
</feature>
<dbReference type="STRING" id="763407.A0A162UPN6"/>
<dbReference type="InterPro" id="IPR050863">
    <property type="entry name" value="CenT-Element_Derived"/>
</dbReference>
<reference evidence="3" key="1">
    <citation type="submission" date="2015-06" db="EMBL/GenBank/DDBJ databases">
        <title>Expansion of signal transduction pathways in fungi by whole-genome duplication.</title>
        <authorList>
            <consortium name="DOE Joint Genome Institute"/>
            <person name="Corrochano L.M."/>
            <person name="Kuo A."/>
            <person name="Marcet-Houben M."/>
            <person name="Polaino S."/>
            <person name="Salamov A."/>
            <person name="Villalobos J.M."/>
            <person name="Alvarez M.I."/>
            <person name="Avalos J."/>
            <person name="Benito E.P."/>
            <person name="Benoit I."/>
            <person name="Burger G."/>
            <person name="Camino L.P."/>
            <person name="Canovas D."/>
            <person name="Cerda-Olmedo E."/>
            <person name="Cheng J.-F."/>
            <person name="Dominguez A."/>
            <person name="Elias M."/>
            <person name="Eslava A.P."/>
            <person name="Glaser F."/>
            <person name="Grimwood J."/>
            <person name="Gutierrez G."/>
            <person name="Heitman J."/>
            <person name="Henrissat B."/>
            <person name="Iturriaga E.A."/>
            <person name="Lang B.F."/>
            <person name="Lavin J.L."/>
            <person name="Lee S."/>
            <person name="Li W."/>
            <person name="Lindquist E."/>
            <person name="Lopez-Garcia S."/>
            <person name="Luque E.M."/>
            <person name="Marcos A.T."/>
            <person name="Martin J."/>
            <person name="McCluskey K."/>
            <person name="Medina H.R."/>
            <person name="Miralles-Duran A."/>
            <person name="Miyazaki A."/>
            <person name="Munoz-Torres E."/>
            <person name="Oguiza J.A."/>
            <person name="Ohm R."/>
            <person name="Olmedo M."/>
            <person name="Orejas M."/>
            <person name="Ortiz-Castellanos L."/>
            <person name="Pisabarro A.G."/>
            <person name="Rodriguez-Romero J."/>
            <person name="Ruiz-Herrera J."/>
            <person name="Ruiz-Vazquez R."/>
            <person name="Sanz C."/>
            <person name="Schackwitz W."/>
            <person name="Schmutz J."/>
            <person name="Shahriari M."/>
            <person name="Shelest E."/>
            <person name="Silva-Franco F."/>
            <person name="Soanes D."/>
            <person name="Syed K."/>
            <person name="Tagua V.G."/>
            <person name="Talbot N.J."/>
            <person name="Thon M."/>
            <person name="De vries R.P."/>
            <person name="Wiebenga A."/>
            <person name="Yadav J.S."/>
            <person name="Braun E.L."/>
            <person name="Baker S."/>
            <person name="Garre V."/>
            <person name="Horwitz B."/>
            <person name="Torres-Martinez S."/>
            <person name="Idnurm A."/>
            <person name="Herrera-Estrella A."/>
            <person name="Gabaldon T."/>
            <person name="Grigoriev I.V."/>
        </authorList>
    </citation>
    <scope>NUCLEOTIDE SEQUENCE [LARGE SCALE GENOMIC DNA]</scope>
    <source>
        <strain evidence="3">NRRL 1555(-)</strain>
    </source>
</reference>
<dbReference type="VEuPathDB" id="FungiDB:PHYBLDRAFT_142389"/>
<dbReference type="Proteomes" id="UP000077315">
    <property type="component" value="Unassembled WGS sequence"/>
</dbReference>
<dbReference type="InterPro" id="IPR004875">
    <property type="entry name" value="DDE_SF_endonuclease_dom"/>
</dbReference>
<dbReference type="EMBL" id="KV440975">
    <property type="protein sequence ID" value="OAD76883.1"/>
    <property type="molecule type" value="Genomic_DNA"/>
</dbReference>
<dbReference type="AlphaFoldDB" id="A0A162UPN6"/>
<evidence type="ECO:0000313" key="2">
    <source>
        <dbReference type="EMBL" id="OAD76883.1"/>
    </source>
</evidence>
<dbReference type="PANTHER" id="PTHR19303">
    <property type="entry name" value="TRANSPOSON"/>
    <property type="match status" value="1"/>
</dbReference>
<dbReference type="GO" id="GO:0005634">
    <property type="term" value="C:nucleus"/>
    <property type="evidence" value="ECO:0007669"/>
    <property type="project" value="TreeGrafter"/>
</dbReference>
<dbReference type="GeneID" id="28991708"/>
<organism evidence="2 3">
    <name type="scientific">Phycomyces blakesleeanus (strain ATCC 8743b / DSM 1359 / FGSC 10004 / NBRC 33097 / NRRL 1555)</name>
    <dbReference type="NCBI Taxonomy" id="763407"/>
    <lineage>
        <taxon>Eukaryota</taxon>
        <taxon>Fungi</taxon>
        <taxon>Fungi incertae sedis</taxon>
        <taxon>Mucoromycota</taxon>
        <taxon>Mucoromycotina</taxon>
        <taxon>Mucoromycetes</taxon>
        <taxon>Mucorales</taxon>
        <taxon>Phycomycetaceae</taxon>
        <taxon>Phycomyces</taxon>
    </lineage>
</organism>
<name>A0A162UPN6_PHYB8</name>
<dbReference type="Pfam" id="PF03184">
    <property type="entry name" value="DDE_1"/>
    <property type="match status" value="1"/>
</dbReference>
<proteinExistence type="predicted"/>
<gene>
    <name evidence="2" type="ORF">PHYBLDRAFT_142389</name>
</gene>
<accession>A0A162UPN6</accession>
<dbReference type="InParanoid" id="A0A162UPN6"/>